<dbReference type="AlphaFoldDB" id="A0A6J4PBT2"/>
<dbReference type="PANTHER" id="PTHR48090:SF7">
    <property type="entry name" value="RFBJ PROTEIN"/>
    <property type="match status" value="1"/>
</dbReference>
<protein>
    <recommendedName>
        <fullName evidence="2">Glycosyltransferase 2-like domain-containing protein</fullName>
    </recommendedName>
</protein>
<dbReference type="CDD" id="cd04179">
    <property type="entry name" value="DPM_DPG-synthase_like"/>
    <property type="match status" value="1"/>
</dbReference>
<dbReference type="SUPFAM" id="SSF53448">
    <property type="entry name" value="Nucleotide-diphospho-sugar transferases"/>
    <property type="match status" value="1"/>
</dbReference>
<dbReference type="Gene3D" id="3.90.550.10">
    <property type="entry name" value="Spore Coat Polysaccharide Biosynthesis Protein SpsA, Chain A"/>
    <property type="match status" value="1"/>
</dbReference>
<gene>
    <name evidence="3" type="ORF">AVDCRST_MAG06-2893</name>
</gene>
<feature type="domain" description="Glycosyltransferase 2-like" evidence="2">
    <location>
        <begin position="23"/>
        <end position="171"/>
    </location>
</feature>
<organism evidence="3">
    <name type="scientific">uncultured Nocardioides sp</name>
    <dbReference type="NCBI Taxonomy" id="198441"/>
    <lineage>
        <taxon>Bacteria</taxon>
        <taxon>Bacillati</taxon>
        <taxon>Actinomycetota</taxon>
        <taxon>Actinomycetes</taxon>
        <taxon>Propionibacteriales</taxon>
        <taxon>Nocardioidaceae</taxon>
        <taxon>Nocardioides</taxon>
        <taxon>environmental samples</taxon>
    </lineage>
</organism>
<dbReference type="EMBL" id="CADCUP010000192">
    <property type="protein sequence ID" value="CAA9411339.1"/>
    <property type="molecule type" value="Genomic_DNA"/>
</dbReference>
<accession>A0A6J4PBT2</accession>
<dbReference type="InterPro" id="IPR001173">
    <property type="entry name" value="Glyco_trans_2-like"/>
</dbReference>
<evidence type="ECO:0000313" key="3">
    <source>
        <dbReference type="EMBL" id="CAA9411339.1"/>
    </source>
</evidence>
<dbReference type="InterPro" id="IPR050256">
    <property type="entry name" value="Glycosyltransferase_2"/>
</dbReference>
<sequence length="282" mass="29781">MFHTSERPGGVATAARPADPRVSVVVPARDQARALDLLLPALPPVHEVILVDGGSADDTVATARRQLPDVRVTRQRHRDEGHALAAGLAEVTGDVVVLLDAGTSADPGEIPRLVAALVDGADVASGSRLPADRGHDGAGGRRLGDAVLNRIARRVLGQGMGDLHHGFDAFWADLLPVLVPSPDLGPARGRVVWGDVFEVERTAIRCRLAAAEAAVAEVPTTQLSRGRGDGSVRSLLHGLRLLPTLVTESRRIHSADHLVVRRPECPGQRQRLALVSSGRVSP</sequence>
<dbReference type="InterPro" id="IPR029044">
    <property type="entry name" value="Nucleotide-diphossugar_trans"/>
</dbReference>
<comment type="similarity">
    <text evidence="1">Belongs to the glycosyltransferase 2 family.</text>
</comment>
<evidence type="ECO:0000259" key="2">
    <source>
        <dbReference type="Pfam" id="PF00535"/>
    </source>
</evidence>
<name>A0A6J4PBT2_9ACTN</name>
<dbReference type="PANTHER" id="PTHR48090">
    <property type="entry name" value="UNDECAPRENYL-PHOSPHATE 4-DEOXY-4-FORMAMIDO-L-ARABINOSE TRANSFERASE-RELATED"/>
    <property type="match status" value="1"/>
</dbReference>
<reference evidence="3" key="1">
    <citation type="submission" date="2020-02" db="EMBL/GenBank/DDBJ databases">
        <authorList>
            <person name="Meier V. D."/>
        </authorList>
    </citation>
    <scope>NUCLEOTIDE SEQUENCE</scope>
    <source>
        <strain evidence="3">AVDCRST_MAG06</strain>
    </source>
</reference>
<proteinExistence type="inferred from homology"/>
<evidence type="ECO:0000256" key="1">
    <source>
        <dbReference type="ARBA" id="ARBA00006739"/>
    </source>
</evidence>
<dbReference type="RefSeq" id="WP_295660929.1">
    <property type="nucleotide sequence ID" value="NZ_CADCUP010000192.1"/>
</dbReference>
<dbReference type="Pfam" id="PF00535">
    <property type="entry name" value="Glycos_transf_2"/>
    <property type="match status" value="1"/>
</dbReference>